<reference evidence="1" key="1">
    <citation type="submission" date="2014-09" db="EMBL/GenBank/DDBJ databases">
        <authorList>
            <person name="Magalhaes I.L.F."/>
            <person name="Oliveira U."/>
            <person name="Santos F.R."/>
            <person name="Vidigal T.H.D.A."/>
            <person name="Brescovit A.D."/>
            <person name="Santos A.J."/>
        </authorList>
    </citation>
    <scope>NUCLEOTIDE SEQUENCE</scope>
    <source>
        <tissue evidence="1">Shoot tissue taken approximately 20 cm above the soil surface</tissue>
    </source>
</reference>
<protein>
    <submittedName>
        <fullName evidence="1">Uncharacterized protein</fullName>
    </submittedName>
</protein>
<sequence length="36" mass="4220">MSWYKTARFSLVSVHGKGLLQQLYLLSVHLFVDLLR</sequence>
<dbReference type="AlphaFoldDB" id="A0A0A8ZTJ1"/>
<dbReference type="EMBL" id="GBRH01255161">
    <property type="protein sequence ID" value="JAD42734.1"/>
    <property type="molecule type" value="Transcribed_RNA"/>
</dbReference>
<accession>A0A0A8ZTJ1</accession>
<organism evidence="1">
    <name type="scientific">Arundo donax</name>
    <name type="common">Giant reed</name>
    <name type="synonym">Donax arundinaceus</name>
    <dbReference type="NCBI Taxonomy" id="35708"/>
    <lineage>
        <taxon>Eukaryota</taxon>
        <taxon>Viridiplantae</taxon>
        <taxon>Streptophyta</taxon>
        <taxon>Embryophyta</taxon>
        <taxon>Tracheophyta</taxon>
        <taxon>Spermatophyta</taxon>
        <taxon>Magnoliopsida</taxon>
        <taxon>Liliopsida</taxon>
        <taxon>Poales</taxon>
        <taxon>Poaceae</taxon>
        <taxon>PACMAD clade</taxon>
        <taxon>Arundinoideae</taxon>
        <taxon>Arundineae</taxon>
        <taxon>Arundo</taxon>
    </lineage>
</organism>
<name>A0A0A8ZTJ1_ARUDO</name>
<proteinExistence type="predicted"/>
<evidence type="ECO:0000313" key="1">
    <source>
        <dbReference type="EMBL" id="JAD42734.1"/>
    </source>
</evidence>
<reference evidence="1" key="2">
    <citation type="journal article" date="2015" name="Data Brief">
        <title>Shoot transcriptome of the giant reed, Arundo donax.</title>
        <authorList>
            <person name="Barrero R.A."/>
            <person name="Guerrero F.D."/>
            <person name="Moolhuijzen P."/>
            <person name="Goolsby J.A."/>
            <person name="Tidwell J."/>
            <person name="Bellgard S.E."/>
            <person name="Bellgard M.I."/>
        </authorList>
    </citation>
    <scope>NUCLEOTIDE SEQUENCE</scope>
    <source>
        <tissue evidence="1">Shoot tissue taken approximately 20 cm above the soil surface</tissue>
    </source>
</reference>